<reference evidence="2" key="1">
    <citation type="submission" date="2020-06" db="EMBL/GenBank/DDBJ databases">
        <authorList>
            <person name="Li T."/>
            <person name="Hu X."/>
            <person name="Zhang T."/>
            <person name="Song X."/>
            <person name="Zhang H."/>
            <person name="Dai N."/>
            <person name="Sheng W."/>
            <person name="Hou X."/>
            <person name="Wei L."/>
        </authorList>
    </citation>
    <scope>NUCLEOTIDE SEQUENCE</scope>
    <source>
        <strain evidence="2">3651</strain>
        <tissue evidence="2">Leaf</tissue>
    </source>
</reference>
<dbReference type="InterPro" id="IPR026960">
    <property type="entry name" value="RVT-Znf"/>
</dbReference>
<gene>
    <name evidence="2" type="ORF">Salat_2518400</name>
</gene>
<feature type="domain" description="Reverse transcriptase zinc-binding" evidence="1">
    <location>
        <begin position="92"/>
        <end position="152"/>
    </location>
</feature>
<dbReference type="EMBL" id="JACGWO010000010">
    <property type="protein sequence ID" value="KAK4416929.1"/>
    <property type="molecule type" value="Genomic_DNA"/>
</dbReference>
<sequence length="160" mass="18425">MRMNAAEDAKLASLILEDRNSWNEELILIEFSERDGEEILRTPFGGATVEDRLVWQYENNGRFTVHSRYALVMRLNEVGGSLGDSLGTCSHPYAWKFLWKAQVTPKIQLFMWRACQEALLVNVNWRRRGVLTQPECIQCSQEVDILHALLFAPCPARYGH</sequence>
<reference evidence="2" key="2">
    <citation type="journal article" date="2024" name="Plant">
        <title>Genomic evolution and insights into agronomic trait innovations of Sesamum species.</title>
        <authorList>
            <person name="Miao H."/>
            <person name="Wang L."/>
            <person name="Qu L."/>
            <person name="Liu H."/>
            <person name="Sun Y."/>
            <person name="Le M."/>
            <person name="Wang Q."/>
            <person name="Wei S."/>
            <person name="Zheng Y."/>
            <person name="Lin W."/>
            <person name="Duan Y."/>
            <person name="Cao H."/>
            <person name="Xiong S."/>
            <person name="Wang X."/>
            <person name="Wei L."/>
            <person name="Li C."/>
            <person name="Ma Q."/>
            <person name="Ju M."/>
            <person name="Zhao R."/>
            <person name="Li G."/>
            <person name="Mu C."/>
            <person name="Tian Q."/>
            <person name="Mei H."/>
            <person name="Zhang T."/>
            <person name="Gao T."/>
            <person name="Zhang H."/>
        </authorList>
    </citation>
    <scope>NUCLEOTIDE SEQUENCE</scope>
    <source>
        <strain evidence="2">3651</strain>
    </source>
</reference>
<dbReference type="Pfam" id="PF13966">
    <property type="entry name" value="zf-RVT"/>
    <property type="match status" value="1"/>
</dbReference>
<comment type="caution">
    <text evidence="2">The sequence shown here is derived from an EMBL/GenBank/DDBJ whole genome shotgun (WGS) entry which is preliminary data.</text>
</comment>
<accession>A0AAE2CCB7</accession>
<protein>
    <recommendedName>
        <fullName evidence="1">Reverse transcriptase zinc-binding domain-containing protein</fullName>
    </recommendedName>
</protein>
<name>A0AAE2CCB7_9LAMI</name>
<dbReference type="AlphaFoldDB" id="A0AAE2CCB7"/>
<dbReference type="Proteomes" id="UP001293254">
    <property type="component" value="Unassembled WGS sequence"/>
</dbReference>
<keyword evidence="3" id="KW-1185">Reference proteome</keyword>
<evidence type="ECO:0000313" key="3">
    <source>
        <dbReference type="Proteomes" id="UP001293254"/>
    </source>
</evidence>
<organism evidence="2 3">
    <name type="scientific">Sesamum alatum</name>
    <dbReference type="NCBI Taxonomy" id="300844"/>
    <lineage>
        <taxon>Eukaryota</taxon>
        <taxon>Viridiplantae</taxon>
        <taxon>Streptophyta</taxon>
        <taxon>Embryophyta</taxon>
        <taxon>Tracheophyta</taxon>
        <taxon>Spermatophyta</taxon>
        <taxon>Magnoliopsida</taxon>
        <taxon>eudicotyledons</taxon>
        <taxon>Gunneridae</taxon>
        <taxon>Pentapetalae</taxon>
        <taxon>asterids</taxon>
        <taxon>lamiids</taxon>
        <taxon>Lamiales</taxon>
        <taxon>Pedaliaceae</taxon>
        <taxon>Sesamum</taxon>
    </lineage>
</organism>
<evidence type="ECO:0000313" key="2">
    <source>
        <dbReference type="EMBL" id="KAK4416929.1"/>
    </source>
</evidence>
<proteinExistence type="predicted"/>
<evidence type="ECO:0000259" key="1">
    <source>
        <dbReference type="Pfam" id="PF13966"/>
    </source>
</evidence>